<accession>A0AAV4NN18</accession>
<dbReference type="Proteomes" id="UP001054945">
    <property type="component" value="Unassembled WGS sequence"/>
</dbReference>
<keyword evidence="2" id="KW-1185">Reference proteome</keyword>
<gene>
    <name evidence="1" type="primary">ssuh2_0</name>
    <name evidence="1" type="ORF">CEXT_186761</name>
</gene>
<comment type="caution">
    <text evidence="1">The sequence shown here is derived from an EMBL/GenBank/DDBJ whole genome shotgun (WGS) entry which is preliminary data.</text>
</comment>
<organism evidence="1 2">
    <name type="scientific">Caerostris extrusa</name>
    <name type="common">Bark spider</name>
    <name type="synonym">Caerostris bankana</name>
    <dbReference type="NCBI Taxonomy" id="172846"/>
    <lineage>
        <taxon>Eukaryota</taxon>
        <taxon>Metazoa</taxon>
        <taxon>Ecdysozoa</taxon>
        <taxon>Arthropoda</taxon>
        <taxon>Chelicerata</taxon>
        <taxon>Arachnida</taxon>
        <taxon>Araneae</taxon>
        <taxon>Araneomorphae</taxon>
        <taxon>Entelegynae</taxon>
        <taxon>Araneoidea</taxon>
        <taxon>Araneidae</taxon>
        <taxon>Caerostris</taxon>
    </lineage>
</organism>
<reference evidence="1 2" key="1">
    <citation type="submission" date="2021-06" db="EMBL/GenBank/DDBJ databases">
        <title>Caerostris extrusa draft genome.</title>
        <authorList>
            <person name="Kono N."/>
            <person name="Arakawa K."/>
        </authorList>
    </citation>
    <scope>NUCLEOTIDE SEQUENCE [LARGE SCALE GENOMIC DNA]</scope>
</reference>
<name>A0AAV4NN18_CAEEX</name>
<dbReference type="AlphaFoldDB" id="A0AAV4NN18"/>
<protein>
    <submittedName>
        <fullName evidence="1">Protein SSUH2</fullName>
    </submittedName>
</protein>
<evidence type="ECO:0000313" key="1">
    <source>
        <dbReference type="EMBL" id="GIX85838.1"/>
    </source>
</evidence>
<proteinExistence type="predicted"/>
<evidence type="ECO:0000313" key="2">
    <source>
        <dbReference type="Proteomes" id="UP001054945"/>
    </source>
</evidence>
<sequence length="82" mass="9779">MASVQLIKYHAKQYKDEKVLKQRHRVCIIPIASVRYQWKKHEGLFYVYGNEKDASMCRTIRRNVAAAQSCRSIFHQKIHLNF</sequence>
<dbReference type="EMBL" id="BPLR01021097">
    <property type="protein sequence ID" value="GIX85838.1"/>
    <property type="molecule type" value="Genomic_DNA"/>
</dbReference>